<proteinExistence type="predicted"/>
<dbReference type="RefSeq" id="WP_157348096.1">
    <property type="nucleotide sequence ID" value="NZ_WQNF01000036.1"/>
</dbReference>
<protein>
    <submittedName>
        <fullName evidence="2">Uncharacterized protein</fullName>
    </submittedName>
</protein>
<sequence length="186" mass="19999">MQFKVKAENSASGGALGNRNSPGNECWTKFVGARPISGYPWATLIGFALVAAISAIAADDPRSRGEMYFFARSRRWAAVLKSCGDDGSHASAARLPPSSAHGKLRRCDLGGQMNRLQKFVEQGAYGERPGRTAYAFNATMLPEPTAGLDWRPVAGFSAGDEVLKERGLKTVFQTAIKRGFAIASRN</sequence>
<keyword evidence="3" id="KW-1185">Reference proteome</keyword>
<dbReference type="EMBL" id="WQNF01000036">
    <property type="protein sequence ID" value="MVT69991.1"/>
    <property type="molecule type" value="Genomic_DNA"/>
</dbReference>
<gene>
    <name evidence="2" type="ORF">GPL21_33450</name>
</gene>
<keyword evidence="1" id="KW-1133">Transmembrane helix</keyword>
<name>A0A844T4L1_9BRAD</name>
<evidence type="ECO:0000256" key="1">
    <source>
        <dbReference type="SAM" id="Phobius"/>
    </source>
</evidence>
<keyword evidence="1" id="KW-0472">Membrane</keyword>
<organism evidence="2 3">
    <name type="scientific">Bradyrhizobium pachyrhizi</name>
    <dbReference type="NCBI Taxonomy" id="280333"/>
    <lineage>
        <taxon>Bacteria</taxon>
        <taxon>Pseudomonadati</taxon>
        <taxon>Pseudomonadota</taxon>
        <taxon>Alphaproteobacteria</taxon>
        <taxon>Hyphomicrobiales</taxon>
        <taxon>Nitrobacteraceae</taxon>
        <taxon>Bradyrhizobium</taxon>
    </lineage>
</organism>
<dbReference type="Proteomes" id="UP000436468">
    <property type="component" value="Unassembled WGS sequence"/>
</dbReference>
<evidence type="ECO:0000313" key="3">
    <source>
        <dbReference type="Proteomes" id="UP000436468"/>
    </source>
</evidence>
<keyword evidence="1" id="KW-0812">Transmembrane</keyword>
<feature type="transmembrane region" description="Helical" evidence="1">
    <location>
        <begin position="39"/>
        <end position="58"/>
    </location>
</feature>
<accession>A0A844T4L1</accession>
<comment type="caution">
    <text evidence="2">The sequence shown here is derived from an EMBL/GenBank/DDBJ whole genome shotgun (WGS) entry which is preliminary data.</text>
</comment>
<reference evidence="2 3" key="1">
    <citation type="submission" date="2019-12" db="EMBL/GenBank/DDBJ databases">
        <title>Draft genome sequences Bradyrhizobium cajani AMBPC1010, Bradyrhizobium pachyrhizi AMBPC1040 and Bradyrhizobium yuanmingense ALSPC3051, three plant growth promoting strains isolated from nodules of Cajanus cajan L. in Dominican Republic.</title>
        <authorList>
            <person name="Flores-Felix J.D."/>
            <person name="Araujo J."/>
            <person name="Diaz-Alcantara C."/>
            <person name="Gonzalez-Andres F."/>
            <person name="Velazquez E."/>
        </authorList>
    </citation>
    <scope>NUCLEOTIDE SEQUENCE [LARGE SCALE GENOMIC DNA]</scope>
    <source>
        <strain evidence="2 3">1040</strain>
    </source>
</reference>
<evidence type="ECO:0000313" key="2">
    <source>
        <dbReference type="EMBL" id="MVT69991.1"/>
    </source>
</evidence>
<dbReference type="AlphaFoldDB" id="A0A844T4L1"/>